<dbReference type="AlphaFoldDB" id="A0A5N6WY34"/>
<organism evidence="2 3">
    <name type="scientific">Aspergillus sergii</name>
    <dbReference type="NCBI Taxonomy" id="1034303"/>
    <lineage>
        <taxon>Eukaryota</taxon>
        <taxon>Fungi</taxon>
        <taxon>Dikarya</taxon>
        <taxon>Ascomycota</taxon>
        <taxon>Pezizomycotina</taxon>
        <taxon>Eurotiomycetes</taxon>
        <taxon>Eurotiomycetidae</taxon>
        <taxon>Eurotiales</taxon>
        <taxon>Aspergillaceae</taxon>
        <taxon>Aspergillus</taxon>
        <taxon>Aspergillus subgen. Circumdati</taxon>
    </lineage>
</organism>
<dbReference type="EMBL" id="ML741819">
    <property type="protein sequence ID" value="KAE8324300.1"/>
    <property type="molecule type" value="Genomic_DNA"/>
</dbReference>
<sequence>MLCFVVRFSHHCGHLDSPIGTVGCHMKVIYDKYCMLSWYCGMAPMLLLIRVLHILATSAA</sequence>
<evidence type="ECO:0000256" key="1">
    <source>
        <dbReference type="SAM" id="Phobius"/>
    </source>
</evidence>
<name>A0A5N6WY34_9EURO</name>
<keyword evidence="1" id="KW-0812">Transmembrane</keyword>
<keyword evidence="1" id="KW-0472">Membrane</keyword>
<dbReference type="Proteomes" id="UP000325945">
    <property type="component" value="Unassembled WGS sequence"/>
</dbReference>
<keyword evidence="1" id="KW-1133">Transmembrane helix</keyword>
<evidence type="ECO:0000313" key="2">
    <source>
        <dbReference type="EMBL" id="KAE8324300.1"/>
    </source>
</evidence>
<feature type="transmembrane region" description="Helical" evidence="1">
    <location>
        <begin position="36"/>
        <end position="56"/>
    </location>
</feature>
<protein>
    <submittedName>
        <fullName evidence="2">Uncharacterized protein</fullName>
    </submittedName>
</protein>
<proteinExistence type="predicted"/>
<accession>A0A5N6WY34</accession>
<keyword evidence="3" id="KW-1185">Reference proteome</keyword>
<gene>
    <name evidence="2" type="ORF">BDV39DRAFT_180562</name>
</gene>
<reference evidence="3" key="1">
    <citation type="submission" date="2019-04" db="EMBL/GenBank/DDBJ databases">
        <title>Friends and foes A comparative genomics studyof 23 Aspergillus species from section Flavi.</title>
        <authorList>
            <consortium name="DOE Joint Genome Institute"/>
            <person name="Kjaerbolling I."/>
            <person name="Vesth T."/>
            <person name="Frisvad J.C."/>
            <person name="Nybo J.L."/>
            <person name="Theobald S."/>
            <person name="Kildgaard S."/>
            <person name="Isbrandt T."/>
            <person name="Kuo A."/>
            <person name="Sato A."/>
            <person name="Lyhne E.K."/>
            <person name="Kogle M.E."/>
            <person name="Wiebenga A."/>
            <person name="Kun R.S."/>
            <person name="Lubbers R.J."/>
            <person name="Makela M.R."/>
            <person name="Barry K."/>
            <person name="Chovatia M."/>
            <person name="Clum A."/>
            <person name="Daum C."/>
            <person name="Haridas S."/>
            <person name="He G."/>
            <person name="LaButti K."/>
            <person name="Lipzen A."/>
            <person name="Mondo S."/>
            <person name="Riley R."/>
            <person name="Salamov A."/>
            <person name="Simmons B.A."/>
            <person name="Magnuson J.K."/>
            <person name="Henrissat B."/>
            <person name="Mortensen U.H."/>
            <person name="Larsen T.O."/>
            <person name="Devries R.P."/>
            <person name="Grigoriev I.V."/>
            <person name="Machida M."/>
            <person name="Baker S.E."/>
            <person name="Andersen M.R."/>
        </authorList>
    </citation>
    <scope>NUCLEOTIDE SEQUENCE [LARGE SCALE GENOMIC DNA]</scope>
    <source>
        <strain evidence="3">CBS 130017</strain>
    </source>
</reference>
<evidence type="ECO:0000313" key="3">
    <source>
        <dbReference type="Proteomes" id="UP000325945"/>
    </source>
</evidence>